<gene>
    <name evidence="1" type="ORF">H5410_035766</name>
</gene>
<comment type="caution">
    <text evidence="1">The sequence shown here is derived from an EMBL/GenBank/DDBJ whole genome shotgun (WGS) entry which is preliminary data.</text>
</comment>
<proteinExistence type="predicted"/>
<accession>A0A9J5Y658</accession>
<name>A0A9J5Y658_SOLCO</name>
<sequence length="71" mass="7663">MDIRDSVQAPREDPALFWSSFCGAGTDFELVASSDEAGCSLSLEPVADLVMDPEAWKDSKPEAWADSDPEA</sequence>
<dbReference type="AlphaFoldDB" id="A0A9J5Y658"/>
<evidence type="ECO:0000313" key="1">
    <source>
        <dbReference type="EMBL" id="KAG5594534.1"/>
    </source>
</evidence>
<keyword evidence="2" id="KW-1185">Reference proteome</keyword>
<protein>
    <submittedName>
        <fullName evidence="1">Uncharacterized protein</fullName>
    </submittedName>
</protein>
<organism evidence="1 2">
    <name type="scientific">Solanum commersonii</name>
    <name type="common">Commerson's wild potato</name>
    <name type="synonym">Commerson's nightshade</name>
    <dbReference type="NCBI Taxonomy" id="4109"/>
    <lineage>
        <taxon>Eukaryota</taxon>
        <taxon>Viridiplantae</taxon>
        <taxon>Streptophyta</taxon>
        <taxon>Embryophyta</taxon>
        <taxon>Tracheophyta</taxon>
        <taxon>Spermatophyta</taxon>
        <taxon>Magnoliopsida</taxon>
        <taxon>eudicotyledons</taxon>
        <taxon>Gunneridae</taxon>
        <taxon>Pentapetalae</taxon>
        <taxon>asterids</taxon>
        <taxon>lamiids</taxon>
        <taxon>Solanales</taxon>
        <taxon>Solanaceae</taxon>
        <taxon>Solanoideae</taxon>
        <taxon>Solaneae</taxon>
        <taxon>Solanum</taxon>
    </lineage>
</organism>
<evidence type="ECO:0000313" key="2">
    <source>
        <dbReference type="Proteomes" id="UP000824120"/>
    </source>
</evidence>
<dbReference type="Proteomes" id="UP000824120">
    <property type="component" value="Chromosome 7"/>
</dbReference>
<dbReference type="EMBL" id="JACXVP010000007">
    <property type="protein sequence ID" value="KAG5594534.1"/>
    <property type="molecule type" value="Genomic_DNA"/>
</dbReference>
<reference evidence="1 2" key="1">
    <citation type="submission" date="2020-09" db="EMBL/GenBank/DDBJ databases">
        <title>De no assembly of potato wild relative species, Solanum commersonii.</title>
        <authorList>
            <person name="Cho K."/>
        </authorList>
    </citation>
    <scope>NUCLEOTIDE SEQUENCE [LARGE SCALE GENOMIC DNA]</scope>
    <source>
        <strain evidence="1">LZ3.2</strain>
        <tissue evidence="1">Leaf</tissue>
    </source>
</reference>